<dbReference type="Pfam" id="PF00023">
    <property type="entry name" value="Ank"/>
    <property type="match status" value="1"/>
</dbReference>
<accession>A0A1J4K4D2</accession>
<dbReference type="EMBL" id="MLAK01000745">
    <property type="protein sequence ID" value="OHT05826.1"/>
    <property type="molecule type" value="Genomic_DNA"/>
</dbReference>
<dbReference type="RefSeq" id="XP_068358962.1">
    <property type="nucleotide sequence ID" value="XM_068504886.1"/>
</dbReference>
<dbReference type="PANTHER" id="PTHR24159">
    <property type="match status" value="1"/>
</dbReference>
<gene>
    <name evidence="1" type="ORF">TRFO_26330</name>
</gene>
<dbReference type="PANTHER" id="PTHR24159:SF5">
    <property type="entry name" value="ANK_REP_REGION DOMAIN-CONTAINING PROTEIN"/>
    <property type="match status" value="1"/>
</dbReference>
<keyword evidence="2" id="KW-1185">Reference proteome</keyword>
<proteinExistence type="predicted"/>
<dbReference type="InterPro" id="IPR036770">
    <property type="entry name" value="Ankyrin_rpt-contain_sf"/>
</dbReference>
<comment type="caution">
    <text evidence="1">The sequence shown here is derived from an EMBL/GenBank/DDBJ whole genome shotgun (WGS) entry which is preliminary data.</text>
</comment>
<sequence length="391" mass="45969">MWRSIMKSTVLVENHLMVIHLFDILMEYREDELDSIKDWFSRESIVFNDALILLIVDTVFTCSEYKSEFCQKYAKFLYDLNAFLFHNEKVKTSISIKEYLLNFISYPKNLKNNHCLILLNCLKMNLFDVIDFHCSFKVFFDLDYKVPETWLSFLVWFGHILEIEDPPLFTDCVRQYINAFNRLFSDEEKKKYSNQFLNLWKNENWLSVTNEEFIGKHPNDLYNIIKEDDVKKLQELFRNKKININQRIEPSILELHSILMNSPTLLQCAAFFKALNCLDFLIKKLAKVSLSDKLGLNVIHYAAAGGSYEILDYLKRTQLLYQGAIHFAAAYHNYELVETLYNNDPDFLKEYFAPYGTILHMCAASNNVKTAAFCLDHGSNINARNDVSFHI</sequence>
<evidence type="ECO:0000313" key="2">
    <source>
        <dbReference type="Proteomes" id="UP000179807"/>
    </source>
</evidence>
<dbReference type="Proteomes" id="UP000179807">
    <property type="component" value="Unassembled WGS sequence"/>
</dbReference>
<evidence type="ECO:0000313" key="1">
    <source>
        <dbReference type="EMBL" id="OHT05826.1"/>
    </source>
</evidence>
<name>A0A1J4K4D2_9EUKA</name>
<protein>
    <submittedName>
        <fullName evidence="1">Uncharacterized protein</fullName>
    </submittedName>
</protein>
<reference evidence="1" key="1">
    <citation type="submission" date="2016-10" db="EMBL/GenBank/DDBJ databases">
        <authorList>
            <person name="Benchimol M."/>
            <person name="Almeida L.G."/>
            <person name="Vasconcelos A.T."/>
            <person name="Perreira-Neves A."/>
            <person name="Rosa I.A."/>
            <person name="Tasca T."/>
            <person name="Bogo M.R."/>
            <person name="de Souza W."/>
        </authorList>
    </citation>
    <scope>NUCLEOTIDE SEQUENCE [LARGE SCALE GENOMIC DNA]</scope>
    <source>
        <strain evidence="1">K</strain>
    </source>
</reference>
<dbReference type="InterPro" id="IPR002110">
    <property type="entry name" value="Ankyrin_rpt"/>
</dbReference>
<organism evidence="1 2">
    <name type="scientific">Tritrichomonas foetus</name>
    <dbReference type="NCBI Taxonomy" id="1144522"/>
    <lineage>
        <taxon>Eukaryota</taxon>
        <taxon>Metamonada</taxon>
        <taxon>Parabasalia</taxon>
        <taxon>Tritrichomonadida</taxon>
        <taxon>Tritrichomonadidae</taxon>
        <taxon>Tritrichomonas</taxon>
    </lineage>
</organism>
<dbReference type="SUPFAM" id="SSF48403">
    <property type="entry name" value="Ankyrin repeat"/>
    <property type="match status" value="1"/>
</dbReference>
<dbReference type="VEuPathDB" id="TrichDB:TRFO_26330"/>
<dbReference type="SMART" id="SM00248">
    <property type="entry name" value="ANK"/>
    <property type="match status" value="3"/>
</dbReference>
<dbReference type="Pfam" id="PF13637">
    <property type="entry name" value="Ank_4"/>
    <property type="match status" value="1"/>
</dbReference>
<dbReference type="Gene3D" id="1.25.40.20">
    <property type="entry name" value="Ankyrin repeat-containing domain"/>
    <property type="match status" value="2"/>
</dbReference>
<dbReference type="GeneID" id="94839590"/>
<dbReference type="AlphaFoldDB" id="A0A1J4K4D2"/>